<dbReference type="HAMAP" id="MF_01515">
    <property type="entry name" value="UPF0316"/>
    <property type="match status" value="1"/>
</dbReference>
<feature type="domain" description="DUF2179" evidence="7">
    <location>
        <begin position="109"/>
        <end position="161"/>
    </location>
</feature>
<feature type="domain" description="DUF5698" evidence="8">
    <location>
        <begin position="19"/>
        <end position="75"/>
    </location>
</feature>
<evidence type="ECO:0000313" key="9">
    <source>
        <dbReference type="EMBL" id="RBW71376.1"/>
    </source>
</evidence>
<protein>
    <recommendedName>
        <fullName evidence="6">UPF0316 protein DS031_01105</fullName>
    </recommendedName>
</protein>
<dbReference type="Proteomes" id="UP000253314">
    <property type="component" value="Unassembled WGS sequence"/>
</dbReference>
<keyword evidence="10" id="KW-1185">Reference proteome</keyword>
<evidence type="ECO:0000256" key="5">
    <source>
        <dbReference type="ARBA" id="ARBA00023136"/>
    </source>
</evidence>
<feature type="transmembrane region" description="Helical" evidence="6">
    <location>
        <begin position="58"/>
        <end position="78"/>
    </location>
</feature>
<proteinExistence type="inferred from homology"/>
<dbReference type="InterPro" id="IPR022930">
    <property type="entry name" value="UPF0316"/>
</dbReference>
<dbReference type="NCBIfam" id="NF003194">
    <property type="entry name" value="PRK04164.1-5"/>
    <property type="match status" value="1"/>
</dbReference>
<dbReference type="InterPro" id="IPR019264">
    <property type="entry name" value="DUF2179"/>
</dbReference>
<evidence type="ECO:0000256" key="2">
    <source>
        <dbReference type="ARBA" id="ARBA00022475"/>
    </source>
</evidence>
<dbReference type="AlphaFoldDB" id="A0A366Y0K2"/>
<dbReference type="PANTHER" id="PTHR40060">
    <property type="entry name" value="UPF0316 PROTEIN YEBE"/>
    <property type="match status" value="1"/>
</dbReference>
<keyword evidence="3 6" id="KW-0812">Transmembrane</keyword>
<feature type="transmembrane region" description="Helical" evidence="6">
    <location>
        <begin position="6"/>
        <end position="26"/>
    </location>
</feature>
<evidence type="ECO:0000256" key="3">
    <source>
        <dbReference type="ARBA" id="ARBA00022692"/>
    </source>
</evidence>
<dbReference type="Pfam" id="PF10035">
    <property type="entry name" value="DUF2179"/>
    <property type="match status" value="1"/>
</dbReference>
<evidence type="ECO:0000259" key="7">
    <source>
        <dbReference type="Pfam" id="PF10035"/>
    </source>
</evidence>
<dbReference type="CDD" id="cd16381">
    <property type="entry name" value="YitT_C_like_1"/>
    <property type="match status" value="1"/>
</dbReference>
<feature type="transmembrane region" description="Helical" evidence="6">
    <location>
        <begin position="33"/>
        <end position="52"/>
    </location>
</feature>
<name>A0A366Y0K2_9BACI</name>
<reference evidence="9 10" key="1">
    <citation type="submission" date="2018-07" db="EMBL/GenBank/DDBJ databases">
        <title>Lottiidibacillus patelloidae gen. nov., sp. nov., isolated from the intestinal tract of a marine limpet and the reclassification of B. taeanensis BH030017T, B. algicola KMM 3737T and B. hwajinpoensis SW-72T as genus Lottiidibacillus.</title>
        <authorList>
            <person name="Liu R."/>
            <person name="Huang Z."/>
        </authorList>
    </citation>
    <scope>NUCLEOTIDE SEQUENCE [LARGE SCALE GENOMIC DNA]</scope>
    <source>
        <strain evidence="9 10">BH030017</strain>
    </source>
</reference>
<evidence type="ECO:0000256" key="1">
    <source>
        <dbReference type="ARBA" id="ARBA00004651"/>
    </source>
</evidence>
<dbReference type="RefSeq" id="WP_113804082.1">
    <property type="nucleotide sequence ID" value="NZ_QOCW01000001.1"/>
</dbReference>
<dbReference type="EMBL" id="QOCW01000001">
    <property type="protein sequence ID" value="RBW71376.1"/>
    <property type="molecule type" value="Genomic_DNA"/>
</dbReference>
<dbReference type="OrthoDB" id="48231at2"/>
<dbReference type="InterPro" id="IPR044035">
    <property type="entry name" value="DUF5698"/>
</dbReference>
<evidence type="ECO:0000256" key="6">
    <source>
        <dbReference type="HAMAP-Rule" id="MF_01515"/>
    </source>
</evidence>
<evidence type="ECO:0000259" key="8">
    <source>
        <dbReference type="Pfam" id="PF18955"/>
    </source>
</evidence>
<dbReference type="Pfam" id="PF18955">
    <property type="entry name" value="DUF5698"/>
    <property type="match status" value="1"/>
</dbReference>
<comment type="caution">
    <text evidence="9">The sequence shown here is derived from an EMBL/GenBank/DDBJ whole genome shotgun (WGS) entry which is preliminary data.</text>
</comment>
<organism evidence="9 10">
    <name type="scientific">Bacillus taeanensis</name>
    <dbReference type="NCBI Taxonomy" id="273032"/>
    <lineage>
        <taxon>Bacteria</taxon>
        <taxon>Bacillati</taxon>
        <taxon>Bacillota</taxon>
        <taxon>Bacilli</taxon>
        <taxon>Bacillales</taxon>
        <taxon>Bacillaceae</taxon>
        <taxon>Bacillus</taxon>
    </lineage>
</organism>
<dbReference type="GO" id="GO:0005886">
    <property type="term" value="C:plasma membrane"/>
    <property type="evidence" value="ECO:0007669"/>
    <property type="project" value="UniProtKB-SubCell"/>
</dbReference>
<accession>A0A366Y0K2</accession>
<comment type="subcellular location">
    <subcellularLocation>
        <location evidence="1 6">Cell membrane</location>
        <topology evidence="1 6">Multi-pass membrane protein</topology>
    </subcellularLocation>
</comment>
<keyword evidence="4 6" id="KW-1133">Transmembrane helix</keyword>
<keyword evidence="5 6" id="KW-0472">Membrane</keyword>
<keyword evidence="2 6" id="KW-1003">Cell membrane</keyword>
<evidence type="ECO:0000313" key="10">
    <source>
        <dbReference type="Proteomes" id="UP000253314"/>
    </source>
</evidence>
<gene>
    <name evidence="9" type="ORF">DS031_01105</name>
</gene>
<evidence type="ECO:0000256" key="4">
    <source>
        <dbReference type="ARBA" id="ARBA00022989"/>
    </source>
</evidence>
<sequence>MTEILLILLLQLIYVPVYTLRIIFVVKNMSGTASLLGFVEALIYVFGLALVFSGDQSILGMIVYAGGFAVGIMIGGYIEGKLAIGYTTLVVNLVSKNEELITRLRNEGFGVTVFVGEGRDSERYQLDILTKRNREEELFEMIEQYEPRAFIISYEARKFKGGYLVKAMKKRMKKQKESNPQSS</sequence>
<comment type="similarity">
    <text evidence="6">Belongs to the UPF0316 family.</text>
</comment>
<dbReference type="PANTHER" id="PTHR40060:SF1">
    <property type="entry name" value="UPF0316 PROTEIN YEBE"/>
    <property type="match status" value="1"/>
</dbReference>